<keyword evidence="5 8" id="KW-1133">Transmembrane helix</keyword>
<dbReference type="HOGENOM" id="CLU_016890_0_0_9"/>
<dbReference type="Pfam" id="PF00691">
    <property type="entry name" value="OmpA"/>
    <property type="match status" value="1"/>
</dbReference>
<dbReference type="InterPro" id="IPR036737">
    <property type="entry name" value="OmpA-like_sf"/>
</dbReference>
<name>A0A0H3N952_CLODC</name>
<evidence type="ECO:0000256" key="1">
    <source>
        <dbReference type="ARBA" id="ARBA00004162"/>
    </source>
</evidence>
<dbReference type="AlphaFoldDB" id="A0A0H3N952"/>
<dbReference type="PROSITE" id="PS51123">
    <property type="entry name" value="OMPA_2"/>
    <property type="match status" value="1"/>
</dbReference>
<evidence type="ECO:0000256" key="8">
    <source>
        <dbReference type="SAM" id="Phobius"/>
    </source>
</evidence>
<evidence type="ECO:0000256" key="3">
    <source>
        <dbReference type="ARBA" id="ARBA00022475"/>
    </source>
</evidence>
<evidence type="ECO:0000256" key="2">
    <source>
        <dbReference type="ARBA" id="ARBA00008914"/>
    </source>
</evidence>
<evidence type="ECO:0000313" key="11">
    <source>
        <dbReference type="Proteomes" id="UP000002068"/>
    </source>
</evidence>
<dbReference type="KEGG" id="cdc:CD196_0692"/>
<comment type="similarity">
    <text evidence="2">Belongs to the MotB family.</text>
</comment>
<dbReference type="InterPro" id="IPR006665">
    <property type="entry name" value="OmpA-like"/>
</dbReference>
<dbReference type="Proteomes" id="UP000002068">
    <property type="component" value="Chromosome"/>
</dbReference>
<feature type="transmembrane region" description="Helical" evidence="8">
    <location>
        <begin position="20"/>
        <end position="38"/>
    </location>
</feature>
<gene>
    <name evidence="10" type="ordered locus">CD196_0692</name>
</gene>
<accession>A0A0H3N952</accession>
<keyword evidence="3" id="KW-1003">Cell membrane</keyword>
<evidence type="ECO:0000256" key="6">
    <source>
        <dbReference type="ARBA" id="ARBA00023136"/>
    </source>
</evidence>
<dbReference type="InterPro" id="IPR025713">
    <property type="entry name" value="MotB-like_N_dom"/>
</dbReference>
<comment type="subcellular location">
    <subcellularLocation>
        <location evidence="1">Cell membrane</location>
        <topology evidence="1">Single-pass membrane protein</topology>
    </subcellularLocation>
</comment>
<dbReference type="CDD" id="cd07185">
    <property type="entry name" value="OmpA_C-like"/>
    <property type="match status" value="1"/>
</dbReference>
<dbReference type="GO" id="GO:0005886">
    <property type="term" value="C:plasma membrane"/>
    <property type="evidence" value="ECO:0007669"/>
    <property type="project" value="UniProtKB-SubCell"/>
</dbReference>
<evidence type="ECO:0000259" key="9">
    <source>
        <dbReference type="PROSITE" id="PS51123"/>
    </source>
</evidence>
<dbReference type="InterPro" id="IPR050330">
    <property type="entry name" value="Bact_OuterMem_StrucFunc"/>
</dbReference>
<protein>
    <submittedName>
        <fullName evidence="10">Chemotaxis protein</fullName>
    </submittedName>
</protein>
<keyword evidence="4 8" id="KW-0812">Transmembrane</keyword>
<dbReference type="Pfam" id="PF13677">
    <property type="entry name" value="MotB_plug"/>
    <property type="match status" value="1"/>
</dbReference>
<dbReference type="PANTHER" id="PTHR30329">
    <property type="entry name" value="STATOR ELEMENT OF FLAGELLAR MOTOR COMPLEX"/>
    <property type="match status" value="1"/>
</dbReference>
<evidence type="ECO:0000313" key="10">
    <source>
        <dbReference type="EMBL" id="CBA61322.1"/>
    </source>
</evidence>
<dbReference type="Gene3D" id="3.30.1330.60">
    <property type="entry name" value="OmpA-like domain"/>
    <property type="match status" value="1"/>
</dbReference>
<reference evidence="10 11" key="1">
    <citation type="journal article" date="2009" name="Genome Biol.">
        <title>Comparative genome and phenotypic analysis of Clostridium difficile 027 strains provides insight into the evolution of a hypervirulent bacterium.</title>
        <authorList>
            <person name="Stabler R.A."/>
            <person name="He M."/>
            <person name="Dawson L."/>
            <person name="Martin M."/>
            <person name="Valiente E."/>
            <person name="Corton C."/>
            <person name="Lawley T.D."/>
            <person name="Sebaihia M."/>
            <person name="Quail M.A."/>
            <person name="Rose G."/>
            <person name="Gerding D.N."/>
            <person name="Gibert M."/>
            <person name="Popoff M.R."/>
            <person name="Parkhill J."/>
            <person name="Dougan G."/>
            <person name="Wren B.W."/>
        </authorList>
    </citation>
    <scope>NUCLEOTIDE SEQUENCE [LARGE SCALE GENOMIC DNA]</scope>
    <source>
        <strain evidence="10 11">CD196</strain>
    </source>
</reference>
<dbReference type="PANTHER" id="PTHR30329:SF21">
    <property type="entry name" value="LIPOPROTEIN YIAD-RELATED"/>
    <property type="match status" value="1"/>
</dbReference>
<evidence type="ECO:0000256" key="7">
    <source>
        <dbReference type="PROSITE-ProRule" id="PRU00473"/>
    </source>
</evidence>
<dbReference type="SUPFAM" id="SSF103088">
    <property type="entry name" value="OmpA-like"/>
    <property type="match status" value="1"/>
</dbReference>
<proteinExistence type="inferred from homology"/>
<dbReference type="EMBL" id="FN538970">
    <property type="protein sequence ID" value="CBA61322.1"/>
    <property type="molecule type" value="Genomic_DNA"/>
</dbReference>
<keyword evidence="6 7" id="KW-0472">Membrane</keyword>
<sequence>MFMLYDEDEKEENNERWLLTYSDLITLLMIFFVIMYSMSNVDAEKYKQLSQSLNSAFGGSSGVIEGGNSKIEPVVEPGSNDLDSLQNAKFKKVGEEIQKYLNENGMANSVSLRVQDRGLVISLKDTILFDTGKAVVKDNSRDKIIQIGKMLNEMNSYMRVEGHTDNMSIKNSEFKSNWDLSVMRATNVVQLLIDNAGIAPDKLSAVGYGEFRPIAENSSEEGRSKNRRVDIVLVDSKYDNVENVSKDK</sequence>
<evidence type="ECO:0000256" key="5">
    <source>
        <dbReference type="ARBA" id="ARBA00022989"/>
    </source>
</evidence>
<evidence type="ECO:0000256" key="4">
    <source>
        <dbReference type="ARBA" id="ARBA00022692"/>
    </source>
</evidence>
<organism evidence="10 11">
    <name type="scientific">Clostridioides difficile (strain CD196)</name>
    <name type="common">Peptoclostridium difficile</name>
    <dbReference type="NCBI Taxonomy" id="645462"/>
    <lineage>
        <taxon>Bacteria</taxon>
        <taxon>Bacillati</taxon>
        <taxon>Bacillota</taxon>
        <taxon>Clostridia</taxon>
        <taxon>Peptostreptococcales</taxon>
        <taxon>Peptostreptococcaceae</taxon>
        <taxon>Clostridioides</taxon>
    </lineage>
</organism>
<feature type="domain" description="OmpA-like" evidence="9">
    <location>
        <begin position="116"/>
        <end position="237"/>
    </location>
</feature>